<accession>A0A8R1ESQ0</accession>
<dbReference type="EnsemblMetazoa" id="CJA41306.1">
    <property type="protein sequence ID" value="CJA41306.1"/>
    <property type="gene ID" value="WBGene00217154"/>
</dbReference>
<dbReference type="AlphaFoldDB" id="A0A8R1ESQ0"/>
<dbReference type="Proteomes" id="UP000005237">
    <property type="component" value="Unassembled WGS sequence"/>
</dbReference>
<keyword evidence="2" id="KW-1185">Reference proteome</keyword>
<evidence type="ECO:0000313" key="2">
    <source>
        <dbReference type="Proteomes" id="UP000005237"/>
    </source>
</evidence>
<reference evidence="1" key="2">
    <citation type="submission" date="2022-06" db="UniProtKB">
        <authorList>
            <consortium name="EnsemblMetazoa"/>
        </authorList>
    </citation>
    <scope>IDENTIFICATION</scope>
    <source>
        <strain evidence="1">DF5081</strain>
    </source>
</reference>
<protein>
    <submittedName>
        <fullName evidence="1">Uncharacterized protein</fullName>
    </submittedName>
</protein>
<proteinExistence type="predicted"/>
<evidence type="ECO:0000313" key="1">
    <source>
        <dbReference type="EnsemblMetazoa" id="CJA41306.1"/>
    </source>
</evidence>
<organism evidence="1 2">
    <name type="scientific">Caenorhabditis japonica</name>
    <dbReference type="NCBI Taxonomy" id="281687"/>
    <lineage>
        <taxon>Eukaryota</taxon>
        <taxon>Metazoa</taxon>
        <taxon>Ecdysozoa</taxon>
        <taxon>Nematoda</taxon>
        <taxon>Chromadorea</taxon>
        <taxon>Rhabditida</taxon>
        <taxon>Rhabditina</taxon>
        <taxon>Rhabditomorpha</taxon>
        <taxon>Rhabditoidea</taxon>
        <taxon>Rhabditidae</taxon>
        <taxon>Peloderinae</taxon>
        <taxon>Caenorhabditis</taxon>
    </lineage>
</organism>
<reference evidence="2" key="1">
    <citation type="submission" date="2010-08" db="EMBL/GenBank/DDBJ databases">
        <authorList>
            <consortium name="Caenorhabditis japonica Sequencing Consortium"/>
            <person name="Wilson R.K."/>
        </authorList>
    </citation>
    <scope>NUCLEOTIDE SEQUENCE [LARGE SCALE GENOMIC DNA]</scope>
    <source>
        <strain evidence="2">DF5081</strain>
    </source>
</reference>
<sequence length="68" mass="7687">MENDALVQEIRGSKTRGYTPYTGQHGDLELKLGVKTMSKMKYTVVFEEKRCILIGEQIAKNRSTPIAI</sequence>
<name>A0A8R1ESQ0_CAEJA</name>